<accession>A0ACC2SZE5</accession>
<reference evidence="1" key="1">
    <citation type="submission" date="2022-04" db="EMBL/GenBank/DDBJ databases">
        <title>Genome of the entomopathogenic fungus Entomophthora muscae.</title>
        <authorList>
            <person name="Elya C."/>
            <person name="Lovett B.R."/>
            <person name="Lee E."/>
            <person name="Macias A.M."/>
            <person name="Hajek A.E."/>
            <person name="De Bivort B.L."/>
            <person name="Kasson M.T."/>
            <person name="De Fine Licht H.H."/>
            <person name="Stajich J.E."/>
        </authorList>
    </citation>
    <scope>NUCLEOTIDE SEQUENCE</scope>
    <source>
        <strain evidence="1">Berkeley</strain>
    </source>
</reference>
<organism evidence="1 2">
    <name type="scientific">Entomophthora muscae</name>
    <dbReference type="NCBI Taxonomy" id="34485"/>
    <lineage>
        <taxon>Eukaryota</taxon>
        <taxon>Fungi</taxon>
        <taxon>Fungi incertae sedis</taxon>
        <taxon>Zoopagomycota</taxon>
        <taxon>Entomophthoromycotina</taxon>
        <taxon>Entomophthoromycetes</taxon>
        <taxon>Entomophthorales</taxon>
        <taxon>Entomophthoraceae</taxon>
        <taxon>Entomophthora</taxon>
    </lineage>
</organism>
<proteinExistence type="predicted"/>
<keyword evidence="2" id="KW-1185">Reference proteome</keyword>
<evidence type="ECO:0000313" key="1">
    <source>
        <dbReference type="EMBL" id="KAJ9067764.1"/>
    </source>
</evidence>
<evidence type="ECO:0000313" key="2">
    <source>
        <dbReference type="Proteomes" id="UP001165960"/>
    </source>
</evidence>
<dbReference type="EMBL" id="QTSX02003881">
    <property type="protein sequence ID" value="KAJ9067764.1"/>
    <property type="molecule type" value="Genomic_DNA"/>
</dbReference>
<name>A0ACC2SZE5_9FUNG</name>
<protein>
    <submittedName>
        <fullName evidence="1">Membrane protein ptm1</fullName>
    </submittedName>
</protein>
<sequence>MKPTSFLFKNLALSQAAFFILSLLPGSLANFQTLNGFEIRCTGMYSKADFPNGEQANVTIKVKLPDETPKDGKWGAAFAFLDYKDFYALGYSGPLGFGERKFICTTDAVMKDKCLKEELGHFVINNRFKVENSTIQTFFRAVRCCQPVFRHRHLSCQCH</sequence>
<comment type="caution">
    <text evidence="1">The sequence shown here is derived from an EMBL/GenBank/DDBJ whole genome shotgun (WGS) entry which is preliminary data.</text>
</comment>
<dbReference type="Proteomes" id="UP001165960">
    <property type="component" value="Unassembled WGS sequence"/>
</dbReference>
<gene>
    <name evidence="1" type="primary">PTM1_2</name>
    <name evidence="1" type="ORF">DSO57_1035939</name>
</gene>